<dbReference type="RefSeq" id="WP_069333317.1">
    <property type="nucleotide sequence ID" value="NZ_MABH01000230.1"/>
</dbReference>
<keyword evidence="3" id="KW-1185">Reference proteome</keyword>
<sequence>MTLIAALLAAGLGLIHIFIGRLGFLGLLPRSIWLSAAGGVAVAYVFLHILPELGAHQVTFSRALGLGAQAAETWVFLVGLAGLTTFYGLERLAKASRKRSQAAGQQDAVEARLFWVHLGSFAVYNLLIGYLLVHREEPGLASLLLYAAAMAMHFVTSDFGLRDDHKHRYDRTGRWIMAAAVVAGWALGAVTRLPELMTGLLFAFLAGGIVLNVLKEELPEDRQSRFWPFFGGAAGYALVLVAI</sequence>
<evidence type="ECO:0000313" key="2">
    <source>
        <dbReference type="EMBL" id="PTM80382.1"/>
    </source>
</evidence>
<feature type="transmembrane region" description="Helical" evidence="1">
    <location>
        <begin position="6"/>
        <end position="24"/>
    </location>
</feature>
<evidence type="ECO:0000256" key="1">
    <source>
        <dbReference type="SAM" id="Phobius"/>
    </source>
</evidence>
<organism evidence="2 3">
    <name type="scientific">Cereibacter johrii</name>
    <dbReference type="NCBI Taxonomy" id="445629"/>
    <lineage>
        <taxon>Bacteria</taxon>
        <taxon>Pseudomonadati</taxon>
        <taxon>Pseudomonadota</taxon>
        <taxon>Alphaproteobacteria</taxon>
        <taxon>Rhodobacterales</taxon>
        <taxon>Paracoccaceae</taxon>
        <taxon>Cereibacter</taxon>
    </lineage>
</organism>
<keyword evidence="1" id="KW-1133">Transmembrane helix</keyword>
<feature type="transmembrane region" description="Helical" evidence="1">
    <location>
        <begin position="196"/>
        <end position="214"/>
    </location>
</feature>
<feature type="transmembrane region" description="Helical" evidence="1">
    <location>
        <begin position="70"/>
        <end position="89"/>
    </location>
</feature>
<gene>
    <name evidence="2" type="ORF">C8J29_102460</name>
</gene>
<reference evidence="2 3" key="1">
    <citation type="submission" date="2018-04" db="EMBL/GenBank/DDBJ databases">
        <title>Genomic Encyclopedia of Type Strains, Phase III (KMG-III): the genomes of soil and plant-associated and newly described type strains.</title>
        <authorList>
            <person name="Whitman W."/>
        </authorList>
    </citation>
    <scope>NUCLEOTIDE SEQUENCE [LARGE SCALE GENOMIC DNA]</scope>
    <source>
        <strain evidence="2 3">JA192</strain>
    </source>
</reference>
<feature type="transmembrane region" description="Helical" evidence="1">
    <location>
        <begin position="31"/>
        <end position="50"/>
    </location>
</feature>
<dbReference type="Proteomes" id="UP000240800">
    <property type="component" value="Unassembled WGS sequence"/>
</dbReference>
<feature type="transmembrane region" description="Helical" evidence="1">
    <location>
        <begin position="113"/>
        <end position="133"/>
    </location>
</feature>
<keyword evidence="1" id="KW-0812">Transmembrane</keyword>
<feature type="transmembrane region" description="Helical" evidence="1">
    <location>
        <begin position="173"/>
        <end position="190"/>
    </location>
</feature>
<feature type="transmembrane region" description="Helical" evidence="1">
    <location>
        <begin position="139"/>
        <end position="161"/>
    </location>
</feature>
<evidence type="ECO:0000313" key="3">
    <source>
        <dbReference type="Proteomes" id="UP000240800"/>
    </source>
</evidence>
<feature type="transmembrane region" description="Helical" evidence="1">
    <location>
        <begin position="226"/>
        <end position="242"/>
    </location>
</feature>
<accession>A0ABX5JEA6</accession>
<protein>
    <recommendedName>
        <fullName evidence="4">ZIP Zinc transporter</fullName>
    </recommendedName>
</protein>
<name>A0ABX5JEA6_9RHOB</name>
<evidence type="ECO:0008006" key="4">
    <source>
        <dbReference type="Google" id="ProtNLM"/>
    </source>
</evidence>
<proteinExistence type="predicted"/>
<keyword evidence="1" id="KW-0472">Membrane</keyword>
<dbReference type="EMBL" id="PZZW01000002">
    <property type="protein sequence ID" value="PTM80382.1"/>
    <property type="molecule type" value="Genomic_DNA"/>
</dbReference>
<comment type="caution">
    <text evidence="2">The sequence shown here is derived from an EMBL/GenBank/DDBJ whole genome shotgun (WGS) entry which is preliminary data.</text>
</comment>